<dbReference type="InterPro" id="IPR020610">
    <property type="entry name" value="Thiolase_AS"/>
</dbReference>
<dbReference type="PIRSF" id="PIRSF000429">
    <property type="entry name" value="Ac-CoA_Ac_transf"/>
    <property type="match status" value="1"/>
</dbReference>
<dbReference type="RefSeq" id="WP_008858499.1">
    <property type="nucleotide sequence ID" value="NZ_AZEB01000033.1"/>
</dbReference>
<evidence type="ECO:0000259" key="9">
    <source>
        <dbReference type="Pfam" id="PF02803"/>
    </source>
</evidence>
<organism evidence="10 11">
    <name type="scientific">Lentilactobacillus kisonensis DSM 19906 = JCM 15041</name>
    <dbReference type="NCBI Taxonomy" id="1423766"/>
    <lineage>
        <taxon>Bacteria</taxon>
        <taxon>Bacillati</taxon>
        <taxon>Bacillota</taxon>
        <taxon>Bacilli</taxon>
        <taxon>Lactobacillales</taxon>
        <taxon>Lactobacillaceae</taxon>
        <taxon>Lentilactobacillus</taxon>
    </lineage>
</organism>
<dbReference type="Pfam" id="PF02803">
    <property type="entry name" value="Thiolase_C"/>
    <property type="match status" value="1"/>
</dbReference>
<dbReference type="Pfam" id="PF00108">
    <property type="entry name" value="Thiolase_N"/>
    <property type="match status" value="1"/>
</dbReference>
<dbReference type="InterPro" id="IPR020613">
    <property type="entry name" value="Thiolase_CS"/>
</dbReference>
<reference evidence="10 11" key="1">
    <citation type="journal article" date="2015" name="Genome Announc.">
        <title>Expanding the biotechnology potential of lactobacilli through comparative genomics of 213 strains and associated genera.</title>
        <authorList>
            <person name="Sun Z."/>
            <person name="Harris H.M."/>
            <person name="McCann A."/>
            <person name="Guo C."/>
            <person name="Argimon S."/>
            <person name="Zhang W."/>
            <person name="Yang X."/>
            <person name="Jeffery I.B."/>
            <person name="Cooney J.C."/>
            <person name="Kagawa T.F."/>
            <person name="Liu W."/>
            <person name="Song Y."/>
            <person name="Salvetti E."/>
            <person name="Wrobel A."/>
            <person name="Rasinkangas P."/>
            <person name="Parkhill J."/>
            <person name="Rea M.C."/>
            <person name="O'Sullivan O."/>
            <person name="Ritari J."/>
            <person name="Douillard F.P."/>
            <person name="Paul Ross R."/>
            <person name="Yang R."/>
            <person name="Briner A.E."/>
            <person name="Felis G.E."/>
            <person name="de Vos W.M."/>
            <person name="Barrangou R."/>
            <person name="Klaenhammer T.R."/>
            <person name="Caufield P.W."/>
            <person name="Cui Y."/>
            <person name="Zhang H."/>
            <person name="O'Toole P.W."/>
        </authorList>
    </citation>
    <scope>NUCLEOTIDE SEQUENCE [LARGE SCALE GENOMIC DNA]</scope>
    <source>
        <strain evidence="10 11">DSM 19906</strain>
    </source>
</reference>
<dbReference type="PROSITE" id="PS00099">
    <property type="entry name" value="THIOLASE_3"/>
    <property type="match status" value="1"/>
</dbReference>
<feature type="domain" description="Thiolase C-terminal" evidence="9">
    <location>
        <begin position="268"/>
        <end position="388"/>
    </location>
</feature>
<dbReference type="PANTHER" id="PTHR18919:SF107">
    <property type="entry name" value="ACETYL-COA ACETYLTRANSFERASE, CYTOSOLIC"/>
    <property type="match status" value="1"/>
</dbReference>
<evidence type="ECO:0000256" key="5">
    <source>
        <dbReference type="ARBA" id="ARBA00030755"/>
    </source>
</evidence>
<keyword evidence="4 7" id="KW-0012">Acyltransferase</keyword>
<evidence type="ECO:0000259" key="8">
    <source>
        <dbReference type="Pfam" id="PF00108"/>
    </source>
</evidence>
<dbReference type="EMBL" id="AZEB01000033">
    <property type="protein sequence ID" value="KRL20252.1"/>
    <property type="molecule type" value="Genomic_DNA"/>
</dbReference>
<dbReference type="Gene3D" id="3.40.47.10">
    <property type="match status" value="2"/>
</dbReference>
<dbReference type="EC" id="2.3.1.9" evidence="2"/>
<feature type="active site" description="Proton acceptor" evidence="6">
    <location>
        <position position="346"/>
    </location>
</feature>
<gene>
    <name evidence="10" type="ORF">FC98_GL001798</name>
</gene>
<evidence type="ECO:0000256" key="4">
    <source>
        <dbReference type="ARBA" id="ARBA00023315"/>
    </source>
</evidence>
<dbReference type="InterPro" id="IPR016039">
    <property type="entry name" value="Thiolase-like"/>
</dbReference>
<protein>
    <recommendedName>
        <fullName evidence="2">acetyl-CoA C-acetyltransferase</fullName>
        <ecNumber evidence="2">2.3.1.9</ecNumber>
    </recommendedName>
    <alternativeName>
        <fullName evidence="5">Acetoacetyl-CoA thiolase</fullName>
    </alternativeName>
</protein>
<dbReference type="InterPro" id="IPR020615">
    <property type="entry name" value="Thiolase_acyl_enz_int_AS"/>
</dbReference>
<evidence type="ECO:0000256" key="6">
    <source>
        <dbReference type="PIRSR" id="PIRSR000429-1"/>
    </source>
</evidence>
<feature type="active site" description="Proton acceptor" evidence="6">
    <location>
        <position position="376"/>
    </location>
</feature>
<dbReference type="InterPro" id="IPR020617">
    <property type="entry name" value="Thiolase_C"/>
</dbReference>
<sequence>MDKVVIIEAKRTPIGKLNGILHDLTAEQLGTLAVKNVLKNGHVSPDSIDQVIFGNAIQAGNGQNIARQIELNSGIPQDRTAFTVNQVCGSGMQAIHQAQSALRLGEASMIVAGGTESMSNAPYLNMDQRRATKFGSITIEDALEHDGLRDSLSGIMMGATAENIATQFNVSRESQDQFAYRSHQHAITATRNHHFDNEIVPITQVGRADPIMADEPIRFDTTMTKLNHLKPAFKANGSVTAGNSAGLNDGASALLLTTTAHAKALGIQPLAEIIGYSETGIDPKIMGYAPYLAMKKLLNQLKMTISDIDLVELNEAFAAQCVAVIRDLHLPMDKVNISGGAIALGHPLGDSGARIVTTLINNLKQTKQEIGIASLCMGGGMGSALAIKLI</sequence>
<evidence type="ECO:0000313" key="11">
    <source>
        <dbReference type="Proteomes" id="UP000051439"/>
    </source>
</evidence>
<dbReference type="PANTHER" id="PTHR18919">
    <property type="entry name" value="ACETYL-COA C-ACYLTRANSFERASE"/>
    <property type="match status" value="1"/>
</dbReference>
<dbReference type="CDD" id="cd00751">
    <property type="entry name" value="thiolase"/>
    <property type="match status" value="1"/>
</dbReference>
<dbReference type="Proteomes" id="UP000051439">
    <property type="component" value="Unassembled WGS sequence"/>
</dbReference>
<dbReference type="AlphaFoldDB" id="A0A0R1NJX1"/>
<accession>A0A0R1NJX1</accession>
<proteinExistence type="inferred from homology"/>
<dbReference type="PROSITE" id="PS00098">
    <property type="entry name" value="THIOLASE_1"/>
    <property type="match status" value="1"/>
</dbReference>
<dbReference type="InterPro" id="IPR002155">
    <property type="entry name" value="Thiolase"/>
</dbReference>
<dbReference type="NCBIfam" id="TIGR01930">
    <property type="entry name" value="AcCoA-C-Actrans"/>
    <property type="match status" value="1"/>
</dbReference>
<comment type="similarity">
    <text evidence="1 7">Belongs to the thiolase-like superfamily. Thiolase family.</text>
</comment>
<feature type="active site" description="Acyl-thioester intermediate" evidence="6">
    <location>
        <position position="88"/>
    </location>
</feature>
<feature type="domain" description="Thiolase N-terminal" evidence="8">
    <location>
        <begin position="4"/>
        <end position="258"/>
    </location>
</feature>
<dbReference type="GO" id="GO:0003985">
    <property type="term" value="F:acetyl-CoA C-acetyltransferase activity"/>
    <property type="evidence" value="ECO:0007669"/>
    <property type="project" value="UniProtKB-EC"/>
</dbReference>
<dbReference type="PROSITE" id="PS00737">
    <property type="entry name" value="THIOLASE_2"/>
    <property type="match status" value="1"/>
</dbReference>
<dbReference type="PATRIC" id="fig|1423766.4.peg.1861"/>
<name>A0A0R1NJX1_9LACO</name>
<evidence type="ECO:0000256" key="7">
    <source>
        <dbReference type="RuleBase" id="RU003557"/>
    </source>
</evidence>
<evidence type="ECO:0000256" key="1">
    <source>
        <dbReference type="ARBA" id="ARBA00010982"/>
    </source>
</evidence>
<dbReference type="FunFam" id="3.40.47.10:FF:000010">
    <property type="entry name" value="Acetyl-CoA acetyltransferase (Thiolase)"/>
    <property type="match status" value="1"/>
</dbReference>
<keyword evidence="11" id="KW-1185">Reference proteome</keyword>
<evidence type="ECO:0000256" key="3">
    <source>
        <dbReference type="ARBA" id="ARBA00022679"/>
    </source>
</evidence>
<dbReference type="InterPro" id="IPR020616">
    <property type="entry name" value="Thiolase_N"/>
</dbReference>
<comment type="caution">
    <text evidence="10">The sequence shown here is derived from an EMBL/GenBank/DDBJ whole genome shotgun (WGS) entry which is preliminary data.</text>
</comment>
<keyword evidence="3 7" id="KW-0808">Transferase</keyword>
<evidence type="ECO:0000256" key="2">
    <source>
        <dbReference type="ARBA" id="ARBA00012705"/>
    </source>
</evidence>
<evidence type="ECO:0000313" key="10">
    <source>
        <dbReference type="EMBL" id="KRL20252.1"/>
    </source>
</evidence>
<dbReference type="SUPFAM" id="SSF53901">
    <property type="entry name" value="Thiolase-like"/>
    <property type="match status" value="2"/>
</dbReference>